<evidence type="ECO:0000256" key="2">
    <source>
        <dbReference type="ARBA" id="ARBA00006432"/>
    </source>
</evidence>
<dbReference type="Gene3D" id="1.10.1200.10">
    <property type="entry name" value="ACP-like"/>
    <property type="match status" value="1"/>
</dbReference>
<dbReference type="Gene3D" id="3.40.50.980">
    <property type="match status" value="2"/>
</dbReference>
<evidence type="ECO:0000313" key="7">
    <source>
        <dbReference type="Proteomes" id="UP001235343"/>
    </source>
</evidence>
<proteinExistence type="inferred from homology"/>
<keyword evidence="4" id="KW-0597">Phosphoprotein</keyword>
<dbReference type="InterPro" id="IPR020806">
    <property type="entry name" value="PKS_PP-bd"/>
</dbReference>
<accession>A0ABT7L3T2</accession>
<dbReference type="InterPro" id="IPR001242">
    <property type="entry name" value="Condensation_dom"/>
</dbReference>
<gene>
    <name evidence="6" type="ORF">QQS35_08710</name>
</gene>
<reference evidence="6 7" key="1">
    <citation type="submission" date="2023-06" db="EMBL/GenBank/DDBJ databases">
        <title>Aquibacillus rhizosphaerae LR5S19.</title>
        <authorList>
            <person name="Sun J.-Q."/>
        </authorList>
    </citation>
    <scope>NUCLEOTIDE SEQUENCE [LARGE SCALE GENOMIC DNA]</scope>
    <source>
        <strain evidence="6 7">LR5S19</strain>
    </source>
</reference>
<dbReference type="PROSITE" id="PS50075">
    <property type="entry name" value="CARRIER"/>
    <property type="match status" value="2"/>
</dbReference>
<dbReference type="CDD" id="cd12116">
    <property type="entry name" value="A_NRPS_Ta1_like"/>
    <property type="match status" value="1"/>
</dbReference>
<dbReference type="CDD" id="cd17643">
    <property type="entry name" value="A_NRPS_Cytc1-like"/>
    <property type="match status" value="1"/>
</dbReference>
<evidence type="ECO:0000256" key="4">
    <source>
        <dbReference type="ARBA" id="ARBA00022553"/>
    </source>
</evidence>
<dbReference type="InterPro" id="IPR000873">
    <property type="entry name" value="AMP-dep_synth/lig_dom"/>
</dbReference>
<dbReference type="SUPFAM" id="SSF53474">
    <property type="entry name" value="alpha/beta-Hydrolases"/>
    <property type="match status" value="1"/>
</dbReference>
<dbReference type="Gene3D" id="3.30.300.30">
    <property type="match status" value="2"/>
</dbReference>
<dbReference type="Pfam" id="PF00501">
    <property type="entry name" value="AMP-binding"/>
    <property type="match status" value="2"/>
</dbReference>
<dbReference type="NCBIfam" id="NF003417">
    <property type="entry name" value="PRK04813.1"/>
    <property type="match status" value="2"/>
</dbReference>
<name>A0ABT7L3T2_9BACI</name>
<dbReference type="Gene3D" id="3.30.559.30">
    <property type="entry name" value="Nonribosomal peptide synthetase, condensation domain"/>
    <property type="match status" value="2"/>
</dbReference>
<dbReference type="InterPro" id="IPR025110">
    <property type="entry name" value="AMP-bd_C"/>
</dbReference>
<evidence type="ECO:0000313" key="6">
    <source>
        <dbReference type="EMBL" id="MDL4840524.1"/>
    </source>
</evidence>
<feature type="domain" description="Carrier" evidence="5">
    <location>
        <begin position="961"/>
        <end position="1036"/>
    </location>
</feature>
<dbReference type="Pfam" id="PF00550">
    <property type="entry name" value="PP-binding"/>
    <property type="match status" value="2"/>
</dbReference>
<evidence type="ECO:0000256" key="3">
    <source>
        <dbReference type="ARBA" id="ARBA00022450"/>
    </source>
</evidence>
<evidence type="ECO:0000259" key="5">
    <source>
        <dbReference type="PROSITE" id="PS50075"/>
    </source>
</evidence>
<feature type="domain" description="Carrier" evidence="5">
    <location>
        <begin position="2035"/>
        <end position="2110"/>
    </location>
</feature>
<dbReference type="SUPFAM" id="SSF47336">
    <property type="entry name" value="ACP-like"/>
    <property type="match status" value="2"/>
</dbReference>
<dbReference type="InterPro" id="IPR001031">
    <property type="entry name" value="Thioesterase"/>
</dbReference>
<dbReference type="NCBIfam" id="TIGR01733">
    <property type="entry name" value="AA-adenyl-dom"/>
    <property type="match status" value="2"/>
</dbReference>
<dbReference type="PROSITE" id="PS00455">
    <property type="entry name" value="AMP_BINDING"/>
    <property type="match status" value="2"/>
</dbReference>
<dbReference type="Gene3D" id="2.30.38.10">
    <property type="entry name" value="Luciferase, Domain 3"/>
    <property type="match status" value="1"/>
</dbReference>
<dbReference type="InterPro" id="IPR023213">
    <property type="entry name" value="CAT-like_dom_sf"/>
</dbReference>
<dbReference type="InterPro" id="IPR020845">
    <property type="entry name" value="AMP-binding_CS"/>
</dbReference>
<comment type="caution">
    <text evidence="6">The sequence shown here is derived from an EMBL/GenBank/DDBJ whole genome shotgun (WGS) entry which is preliminary data.</text>
</comment>
<sequence length="2385" mass="268765">MQQTISERWPLTGAQTGIWYAQQLEPNNSIYNTAEYVEIRGILDMSCFEQAVRNTLLEADSLHMQFGEEETGPWQMLRSERVFPFLVIDLTNKKDPYDEALYQMKEDVSTPINLSKDSLFTSFLFKLSENHYFWYLKVHHIAVDGYGFTLLSQGVSKWYASLLNGKVVDGKGLFSSFKSVLDEDQAYRHSYKFDLDRQFWMEQFRDQPEVVSLSERSSTIPERVGQYHDFLNGSTFELLKKKTSDNLLHWSEVMIASLAVYFHRLTGAEEIVLSVPMMNRIGSAALQVPAMVMNLVPLRVKVCSDQSFLKLVYQIRENMKQLRSHQLYRHEDLRRDLNRVGDQMRLFGPQVNIMPFSYEWNFGEAKGLTHKLATGPTEDLSVNIYEQEQGIRIEVNFNPAIYAVGDVELHMQRIVKGMAKLTDIDFSEPIGKQKLLLDEEYYQVVEKWNDTSEENSLNSIVTGFRQQVQETPEHEAIVFGDKSYSYQEVYKQVNRLSYLLEQRGIQKGDVIALALPRSETMVFAMLAVMNVGAVYVPIDPSYPADRIDFMLKDAGPTYAITYTSTSLHFQSRNVPCLVMDSQQVRRELKAFKGQPYTEVDVAGDDPVYMIYTSGSTGAPKGVVITKNGVTNFLMAMNQRFSLSTKERLLAVTTIAFDISVLELFLPLLSGATCVIVDKETIQDPRQLVQEIKEQSITIMQATPTLWQSIVTMTPEAVQGLQVLVGGEALPQALLKALHEQKCTVTNLYGPTETTVWSTAMTLPIKENSIPSIGEPIRNTNIYILDDSLQPVPPGVVGNMFIAGKGLAAGYHHRPGLTAERFVANPFSVKGERMYSTGDKALWDADGTIQYVGRADDQMKVRGFRIEPGEITAVLSEHHKVKQATVMIREDRPGDKRIVAYIISDSVSIQGELRDLASTQLPEYMVPAAIVMLDDFPLTPNGKINKKALPAPQQNNSTQFQEPRTPQEEILCVLFAEVLGVPHVGIHDHFFHLGGHSLLAGRLINRIRDVFDVDITIGKLFEAPTVAGIIEHLTVGRQARPMIAKVEKQEVIPLSFAQKRLWFLHQLEGPSPTYNIPIVIDLDGDLDRKALQSALYDVIDRHKALRTIFKNNQGEANQYILDAKQIIPSLPLEIVEPSEMDHILQEAVQYRFSLSDEPCCQIRLFDKGKERYTLLVLIHHMVGDGWSLHPFTRDLEQAYHARTKQEAPIWNELPIDYSDYVIWQSSLLGEEKESDSLMAEQMKYWKNALAGLPDQLELPTDYPRPVEASNQGGTYSFWIEPSLHQKLMETSMENGVSLFMVLQAGLSALLTRMGGGDDIPLGTPVAGRSEEVLHDLVGLFVNTIVLRTDTSGNPTFRELLARIRTTNIRAYEHQDLPFERLVEVLNPVRSRSKHPLFQTMLILQNTPEPSLSLPGIDSRVSIGSVGASKFDLTFEFIEHSINKGEGLEGIVEYRKDLFKPETIKKLVDRLQQFFQHAIENIDQSISRVDILLKEERASLLNQRSNRAMSVVQDTLPHQFEQQVNTYPNKQALTFENQRLSYAELNSQANRLAHLLINKGVGPGQYVALAMPRSLDMIIGLLGILKAGAAYVPLDPNYPTARIEYMKNDSQPVCTVTISKHAEDVGNEKGEKLIILDDPKVGRELEGQKCSNPTDQERLRPLMPQDPAYVIYTSGSTGNPKGVIIPHQNIIRLFGSTAHWFHFDHDDVWTLFHSYAFDFSVWEIWGALLYGGRLVLVPHDISRTPVEFLTLLVREKVTVLNQTPSAFYQLMQADQDHQEIGQELSLRYVIFGGEALELGRLADWYKRHLDDAPKLINMYGITETTVHVSFIELNKESVDIRANSIIGENIPDLGVYVLDQWLQPVPPGVVGEMYVIGEGLALGYLSRSGLTATRFVANPFGDKGSRMYRTGDLAKWREDGTLDYIGRSDHQVKVRGFRIELGEIETILAQHSDVNQVAVLVREDQPGDKRLVAYLQTSASVKLEKADWKAYVSNRLPNYMIPSAFVYVEEWPLTPNGKLDQQALPAPEYDGALSERGPRTPQEEVLCQLFKEVLNLNRVGIDEGFFDLGGHSLLAVKLMTRIKQTLGVEMTIGSLFEAPTIAGLAEQLEGGGNSSALDILLPLRRGGTKQPVFCIHPAGGLSWCYAGLLHMLGKDYPVYGLQARGIGEQTGWPTSMEEMARDYVEHIQTIQPHGPYHLVGWSLGGNVIHAMATELQRQGEEVGLLAMLDAYPSHYLPMKEKPNDEEALNALLALGGYEPSNLSEGKVTFENVLDLLQKDGSALASLSHETLMNLKETYVNSVTILHNYQPKAYYGDLLFFRSTIIPDWFDPIYTDTWKAYVIGDIQEHEINCRHKDMCQPVPLAEIGAYILNYLTELEGVKKNEKSV</sequence>
<keyword evidence="7" id="KW-1185">Reference proteome</keyword>
<comment type="cofactor">
    <cofactor evidence="1">
        <name>pantetheine 4'-phosphate</name>
        <dbReference type="ChEBI" id="CHEBI:47942"/>
    </cofactor>
</comment>
<dbReference type="Pfam" id="PF00668">
    <property type="entry name" value="Condensation"/>
    <property type="match status" value="2"/>
</dbReference>
<dbReference type="RefSeq" id="WP_285931595.1">
    <property type="nucleotide sequence ID" value="NZ_JASTZU010000030.1"/>
</dbReference>
<protein>
    <submittedName>
        <fullName evidence="6">Amino acid adenylation domain-containing protein</fullName>
    </submittedName>
</protein>
<dbReference type="Pfam" id="PF00975">
    <property type="entry name" value="Thioesterase"/>
    <property type="match status" value="1"/>
</dbReference>
<dbReference type="SMART" id="SM00823">
    <property type="entry name" value="PKS_PP"/>
    <property type="match status" value="2"/>
</dbReference>
<dbReference type="EMBL" id="JASTZU010000030">
    <property type="protein sequence ID" value="MDL4840524.1"/>
    <property type="molecule type" value="Genomic_DNA"/>
</dbReference>
<dbReference type="InterPro" id="IPR045851">
    <property type="entry name" value="AMP-bd_C_sf"/>
</dbReference>
<dbReference type="Proteomes" id="UP001235343">
    <property type="component" value="Unassembled WGS sequence"/>
</dbReference>
<dbReference type="Gene3D" id="3.30.559.10">
    <property type="entry name" value="Chloramphenicol acetyltransferase-like domain"/>
    <property type="match status" value="2"/>
</dbReference>
<dbReference type="InterPro" id="IPR029058">
    <property type="entry name" value="AB_hydrolase_fold"/>
</dbReference>
<keyword evidence="3" id="KW-0596">Phosphopantetheine</keyword>
<dbReference type="SUPFAM" id="SSF56801">
    <property type="entry name" value="Acetyl-CoA synthetase-like"/>
    <property type="match status" value="2"/>
</dbReference>
<dbReference type="Pfam" id="PF13193">
    <property type="entry name" value="AMP-binding_C"/>
    <property type="match status" value="2"/>
</dbReference>
<evidence type="ECO:0000256" key="1">
    <source>
        <dbReference type="ARBA" id="ARBA00001957"/>
    </source>
</evidence>
<dbReference type="CDD" id="cd19538">
    <property type="entry name" value="LCL_NRPS"/>
    <property type="match status" value="1"/>
</dbReference>
<dbReference type="InterPro" id="IPR010071">
    <property type="entry name" value="AA_adenyl_dom"/>
</dbReference>
<dbReference type="SUPFAM" id="SSF52777">
    <property type="entry name" value="CoA-dependent acyltransferases"/>
    <property type="match status" value="4"/>
</dbReference>
<dbReference type="PANTHER" id="PTHR45527">
    <property type="entry name" value="NONRIBOSOMAL PEPTIDE SYNTHETASE"/>
    <property type="match status" value="1"/>
</dbReference>
<dbReference type="Gene3D" id="3.40.50.12780">
    <property type="entry name" value="N-terminal domain of ligase-like"/>
    <property type="match status" value="1"/>
</dbReference>
<dbReference type="InterPro" id="IPR009081">
    <property type="entry name" value="PP-bd_ACP"/>
</dbReference>
<dbReference type="InterPro" id="IPR042099">
    <property type="entry name" value="ANL_N_sf"/>
</dbReference>
<dbReference type="PANTHER" id="PTHR45527:SF14">
    <property type="entry name" value="PLIPASTATIN SYNTHASE SUBUNIT B"/>
    <property type="match status" value="1"/>
</dbReference>
<organism evidence="6 7">
    <name type="scientific">Aquibacillus rhizosphaerae</name>
    <dbReference type="NCBI Taxonomy" id="3051431"/>
    <lineage>
        <taxon>Bacteria</taxon>
        <taxon>Bacillati</taxon>
        <taxon>Bacillota</taxon>
        <taxon>Bacilli</taxon>
        <taxon>Bacillales</taxon>
        <taxon>Bacillaceae</taxon>
        <taxon>Aquibacillus</taxon>
    </lineage>
</organism>
<dbReference type="InterPro" id="IPR036736">
    <property type="entry name" value="ACP-like_sf"/>
</dbReference>
<dbReference type="Gene3D" id="3.40.50.1820">
    <property type="entry name" value="alpha/beta hydrolase"/>
    <property type="match status" value="1"/>
</dbReference>
<comment type="similarity">
    <text evidence="2">Belongs to the ATP-dependent AMP-binding enzyme family.</text>
</comment>